<dbReference type="InterPro" id="IPR003959">
    <property type="entry name" value="ATPase_AAA_core"/>
</dbReference>
<keyword evidence="3" id="KW-1185">Reference proteome</keyword>
<dbReference type="InterPro" id="IPR027065">
    <property type="entry name" value="Lon_Prtase"/>
</dbReference>
<name>A0ABU7TLR1_9HYPH</name>
<proteinExistence type="predicted"/>
<dbReference type="Proteomes" id="UP001355206">
    <property type="component" value="Unassembled WGS sequence"/>
</dbReference>
<dbReference type="SUPFAM" id="SSF52540">
    <property type="entry name" value="P-loop containing nucleoside triphosphate hydrolases"/>
    <property type="match status" value="1"/>
</dbReference>
<evidence type="ECO:0000259" key="1">
    <source>
        <dbReference type="SMART" id="SM00382"/>
    </source>
</evidence>
<feature type="domain" description="AAA+ ATPase" evidence="1">
    <location>
        <begin position="335"/>
        <end position="482"/>
    </location>
</feature>
<evidence type="ECO:0000313" key="2">
    <source>
        <dbReference type="EMBL" id="MEE7490657.1"/>
    </source>
</evidence>
<dbReference type="SMART" id="SM00382">
    <property type="entry name" value="AAA"/>
    <property type="match status" value="1"/>
</dbReference>
<dbReference type="InterPro" id="IPR003593">
    <property type="entry name" value="AAA+_ATPase"/>
</dbReference>
<comment type="caution">
    <text evidence="2">The sequence shown here is derived from an EMBL/GenBank/DDBJ whole genome shotgun (WGS) entry which is preliminary data.</text>
</comment>
<protein>
    <recommendedName>
        <fullName evidence="1">AAA+ ATPase domain-containing protein</fullName>
    </recommendedName>
</protein>
<sequence length="548" mass="59047">MTKIAPAFGVPPTLRQLLSGTALYGGSVYRDLYCILGNTWSDLIVDDRDGLIESVGGSRTMAEILRGIWTTSARMLDNKRGHSRLDLRVLHTNVLCSWTELRRLLDQRPAIDIDFDWQHGLPCPLDELRWRMAHHLLMMGEQSAVGEVVGVCWAYARRPGEGQAEILAAATGAELDEGAYSPRPIPGGEDLVDVLAQWRERGQQAILEAVAQMRGSIREAVAEAIQERPKPMTVLAALRKQAAEAERPAPEPEGPGLVVLASVSHLPGSAKDGESKTTSASNPRIEFAPIAGKRLPLVPVPDLARVQRVLAGEFPDAAQIITSILASLAGRPYVRLPPLLLRGGPGTGKSRLARRLGEELGLAVTVYGAASVADGSFIGTSRQWSTGRACVPLQAVKRHGFASVLVVVDEISRAGTRLDNGRLTDGILALAEPETARAYHDPYLECATDLSGVSYIATANSTEGLDPALLSRFRVVDMPVPTLASLPVLARGLVAELRRERGLDDRWLPDLTPGELDLVAEHWRGGSVRTLQALCECALDGRHAGPAN</sequence>
<dbReference type="InterPro" id="IPR027417">
    <property type="entry name" value="P-loop_NTPase"/>
</dbReference>
<evidence type="ECO:0000313" key="3">
    <source>
        <dbReference type="Proteomes" id="UP001355206"/>
    </source>
</evidence>
<reference evidence="2 3" key="1">
    <citation type="journal article" date="2012" name="Genet. Mol. Biol.">
        <title>Analysis of 16S rRNA and mxaF genes revealing insights into Methylobacterium niche-specific plant association.</title>
        <authorList>
            <person name="Dourado M.N."/>
            <person name="Andreote F.D."/>
            <person name="Dini-Andreote F."/>
            <person name="Conti R."/>
            <person name="Araujo J.M."/>
            <person name="Araujo W.L."/>
        </authorList>
    </citation>
    <scope>NUCLEOTIDE SEQUENCE [LARGE SCALE GENOMIC DNA]</scope>
    <source>
        <strain evidence="2 3">TC3-10</strain>
    </source>
</reference>
<dbReference type="PANTHER" id="PTHR10046">
    <property type="entry name" value="ATP DEPENDENT LON PROTEASE FAMILY MEMBER"/>
    <property type="match status" value="1"/>
</dbReference>
<organism evidence="2 3">
    <name type="scientific">Methylobacterium oryzae</name>
    <dbReference type="NCBI Taxonomy" id="334852"/>
    <lineage>
        <taxon>Bacteria</taxon>
        <taxon>Pseudomonadati</taxon>
        <taxon>Pseudomonadota</taxon>
        <taxon>Alphaproteobacteria</taxon>
        <taxon>Hyphomicrobiales</taxon>
        <taxon>Methylobacteriaceae</taxon>
        <taxon>Methylobacterium</taxon>
    </lineage>
</organism>
<dbReference type="RefSeq" id="WP_331301574.1">
    <property type="nucleotide sequence ID" value="NZ_MLCA01000002.1"/>
</dbReference>
<dbReference type="Gene3D" id="3.40.50.300">
    <property type="entry name" value="P-loop containing nucleotide triphosphate hydrolases"/>
    <property type="match status" value="1"/>
</dbReference>
<accession>A0ABU7TLR1</accession>
<dbReference type="Pfam" id="PF00004">
    <property type="entry name" value="AAA"/>
    <property type="match status" value="1"/>
</dbReference>
<gene>
    <name evidence="2" type="ORF">MOTC310_09290</name>
</gene>
<dbReference type="EMBL" id="MLCA01000002">
    <property type="protein sequence ID" value="MEE7490657.1"/>
    <property type="molecule type" value="Genomic_DNA"/>
</dbReference>